<dbReference type="GO" id="GO:0008333">
    <property type="term" value="P:endosome to lysosome transport"/>
    <property type="evidence" value="ECO:0007669"/>
    <property type="project" value="TreeGrafter"/>
</dbReference>
<dbReference type="CDD" id="cd11685">
    <property type="entry name" value="UEV_TSG101-like"/>
    <property type="match status" value="1"/>
</dbReference>
<evidence type="ECO:0000256" key="1">
    <source>
        <dbReference type="ARBA" id="ARBA00004177"/>
    </source>
</evidence>
<dbReference type="AlphaFoldDB" id="A0A504X928"/>
<organism evidence="9 10">
    <name type="scientific">Leishmania donovani</name>
    <dbReference type="NCBI Taxonomy" id="5661"/>
    <lineage>
        <taxon>Eukaryota</taxon>
        <taxon>Discoba</taxon>
        <taxon>Euglenozoa</taxon>
        <taxon>Kinetoplastea</taxon>
        <taxon>Metakinetoplastina</taxon>
        <taxon>Trypanosomatida</taxon>
        <taxon>Trypanosomatidae</taxon>
        <taxon>Leishmaniinae</taxon>
        <taxon>Leishmania</taxon>
    </lineage>
</organism>
<dbReference type="GO" id="GO:0015031">
    <property type="term" value="P:protein transport"/>
    <property type="evidence" value="ECO:0007669"/>
    <property type="project" value="UniProtKB-UniRule"/>
</dbReference>
<feature type="compositionally biased region" description="Low complexity" evidence="7">
    <location>
        <begin position="359"/>
        <end position="369"/>
    </location>
</feature>
<feature type="region of interest" description="Disordered" evidence="7">
    <location>
        <begin position="359"/>
        <end position="386"/>
    </location>
</feature>
<evidence type="ECO:0000313" key="9">
    <source>
        <dbReference type="EMBL" id="TPP43619.1"/>
    </source>
</evidence>
<dbReference type="Proteomes" id="UP000318447">
    <property type="component" value="Unassembled WGS sequence"/>
</dbReference>
<dbReference type="InterPro" id="IPR052070">
    <property type="entry name" value="ESCRT-I_UEV_domain"/>
</dbReference>
<dbReference type="VEuPathDB" id="TriTrypDB:LdCL_320016100"/>
<evidence type="ECO:0000256" key="7">
    <source>
        <dbReference type="SAM" id="MobiDB-lite"/>
    </source>
</evidence>
<dbReference type="InterPro" id="IPR037202">
    <property type="entry name" value="ESCRT_assembly_dom"/>
</dbReference>
<proteinExistence type="predicted"/>
<keyword evidence="6" id="KW-0175">Coiled coil</keyword>
<feature type="domain" description="SB" evidence="8">
    <location>
        <begin position="294"/>
        <end position="362"/>
    </location>
</feature>
<keyword evidence="3" id="KW-0967">Endosome</keyword>
<dbReference type="PANTHER" id="PTHR23306">
    <property type="entry name" value="TUMOR SUSCEPTIBILITY GENE 101 PROTEIN-RELATED"/>
    <property type="match status" value="1"/>
</dbReference>
<evidence type="ECO:0000256" key="3">
    <source>
        <dbReference type="ARBA" id="ARBA00022753"/>
    </source>
</evidence>
<dbReference type="Pfam" id="PF09454">
    <property type="entry name" value="Vps23_core"/>
    <property type="match status" value="1"/>
</dbReference>
<keyword evidence="4 5" id="KW-0653">Protein transport</keyword>
<dbReference type="InterPro" id="IPR017916">
    <property type="entry name" value="SB_dom"/>
</dbReference>
<evidence type="ECO:0000256" key="5">
    <source>
        <dbReference type="PROSITE-ProRule" id="PRU00644"/>
    </source>
</evidence>
<dbReference type="EMBL" id="RHLC01000009">
    <property type="protein sequence ID" value="TPP43619.1"/>
    <property type="molecule type" value="Genomic_DNA"/>
</dbReference>
<sequence length="429" mass="47258">MLKGIKGVNDSNPRGCPFLTMELTLHQAADISIVSQYYSPVAASAITYAISNFLPYANNFPNAKVRLTPGKDIAEPLHFECFLTIRKSPQDTQGTPLLVVISFADHYPQQMPSAVLVPPPGGEKIKHPYSVMSIDGRIQVECLSFLRGVVRPYSLLDMLLAISEQFELEYPLVGANYVPPTAAASDLLSAQSAELSDMDPARQSLVQEAAERVVIDVNQKASKYLDMREQALLYLQKLNESNRELQRAKEILTEHQDELQEYLPSVGNVSSLVRQLDGHEDTVEEHANCLVPADPLQARALELLAEIHAADDTLALLEEGLKRELMTCDDYVKNVSDVGREQFVSRHLYLKVSDKLGKTSSGAAATTPVSTPPPGQSPRSPPEVPQRLAPTEALRMEFPSADVDVIRDVLASVEGDLTIARQQLKMMFP</sequence>
<accession>A0A504X928</accession>
<gene>
    <name evidence="9" type="ORF">CGC21_20090</name>
</gene>
<dbReference type="SUPFAM" id="SSF140111">
    <property type="entry name" value="Endosomal sorting complex assembly domain"/>
    <property type="match status" value="1"/>
</dbReference>
<feature type="compositionally biased region" description="Pro residues" evidence="7">
    <location>
        <begin position="370"/>
        <end position="384"/>
    </location>
</feature>
<keyword evidence="2 5" id="KW-0813">Transport</keyword>
<reference evidence="10" key="1">
    <citation type="submission" date="2019-02" db="EMBL/GenBank/DDBJ databases">
        <title>FDA dAtabase for Regulatory Grade micrObial Sequences (FDA-ARGOS): Supporting development and validation of Infectious Disease Dx tests.</title>
        <authorList>
            <person name="Duncan R."/>
            <person name="Fisher C."/>
            <person name="Tallon L."/>
            <person name="Sadzewicz L."/>
            <person name="Sengamalay N."/>
            <person name="Ott S."/>
            <person name="Godinez A."/>
            <person name="Nagaraj S."/>
            <person name="Vavikolanu K."/>
            <person name="Nadendla S."/>
            <person name="Aluvathingal J."/>
            <person name="Sichtig H."/>
        </authorList>
    </citation>
    <scope>NUCLEOTIDE SEQUENCE [LARGE SCALE GENOMIC DNA]</scope>
    <source>
        <strain evidence="10">FDAARGOS_361</strain>
    </source>
</reference>
<comment type="subcellular location">
    <subcellularLocation>
        <location evidence="1">Endosome</location>
    </subcellularLocation>
</comment>
<dbReference type="PANTHER" id="PTHR23306:SF3">
    <property type="entry name" value="TUMOR SUPPRESSOR PROTEIN 101"/>
    <property type="match status" value="1"/>
</dbReference>
<dbReference type="GO" id="GO:0043130">
    <property type="term" value="F:ubiquitin binding"/>
    <property type="evidence" value="ECO:0007669"/>
    <property type="project" value="TreeGrafter"/>
</dbReference>
<dbReference type="VEuPathDB" id="TriTrypDB:LdBPK_321040.1"/>
<evidence type="ECO:0000256" key="4">
    <source>
        <dbReference type="ARBA" id="ARBA00022927"/>
    </source>
</evidence>
<feature type="coiled-coil region" evidence="6">
    <location>
        <begin position="228"/>
        <end position="258"/>
    </location>
</feature>
<protein>
    <submittedName>
        <fullName evidence="9">Vps23 core domain family protein</fullName>
    </submittedName>
</protein>
<evidence type="ECO:0000256" key="6">
    <source>
        <dbReference type="SAM" id="Coils"/>
    </source>
</evidence>
<dbReference type="GO" id="GO:0000813">
    <property type="term" value="C:ESCRT I complex"/>
    <property type="evidence" value="ECO:0007669"/>
    <property type="project" value="TreeGrafter"/>
</dbReference>
<evidence type="ECO:0000313" key="10">
    <source>
        <dbReference type="Proteomes" id="UP000318447"/>
    </source>
</evidence>
<comment type="caution">
    <text evidence="9">The sequence shown here is derived from an EMBL/GenBank/DDBJ whole genome shotgun (WGS) entry which is preliminary data.</text>
</comment>
<name>A0A504X928_LEIDO</name>
<dbReference type="PROSITE" id="PS51312">
    <property type="entry name" value="SB"/>
    <property type="match status" value="1"/>
</dbReference>
<dbReference type="Gene3D" id="6.10.140.820">
    <property type="match status" value="1"/>
</dbReference>
<dbReference type="VEuPathDB" id="TriTrypDB:LDHU3_32.1380"/>
<evidence type="ECO:0000259" key="8">
    <source>
        <dbReference type="PROSITE" id="PS51312"/>
    </source>
</evidence>
<evidence type="ECO:0000256" key="2">
    <source>
        <dbReference type="ARBA" id="ARBA00022448"/>
    </source>
</evidence>